<evidence type="ECO:0000259" key="5">
    <source>
        <dbReference type="PROSITE" id="PS50977"/>
    </source>
</evidence>
<evidence type="ECO:0000313" key="7">
    <source>
        <dbReference type="Proteomes" id="UP001500767"/>
    </source>
</evidence>
<name>A0ABP6X9M4_9ACTN</name>
<dbReference type="Pfam" id="PF13305">
    <property type="entry name" value="TetR_C_33"/>
    <property type="match status" value="1"/>
</dbReference>
<proteinExistence type="predicted"/>
<evidence type="ECO:0000256" key="4">
    <source>
        <dbReference type="PROSITE-ProRule" id="PRU00335"/>
    </source>
</evidence>
<dbReference type="PROSITE" id="PS50977">
    <property type="entry name" value="HTH_TETR_2"/>
    <property type="match status" value="1"/>
</dbReference>
<feature type="domain" description="HTH tetR-type" evidence="5">
    <location>
        <begin position="7"/>
        <end position="67"/>
    </location>
</feature>
<reference evidence="7" key="1">
    <citation type="journal article" date="2019" name="Int. J. Syst. Evol. Microbiol.">
        <title>The Global Catalogue of Microorganisms (GCM) 10K type strain sequencing project: providing services to taxonomists for standard genome sequencing and annotation.</title>
        <authorList>
            <consortium name="The Broad Institute Genomics Platform"/>
            <consortium name="The Broad Institute Genome Sequencing Center for Infectious Disease"/>
            <person name="Wu L."/>
            <person name="Ma J."/>
        </authorList>
    </citation>
    <scope>NUCLEOTIDE SEQUENCE [LARGE SCALE GENOMIC DNA]</scope>
    <source>
        <strain evidence="7">JCM 16540</strain>
    </source>
</reference>
<dbReference type="SUPFAM" id="SSF48498">
    <property type="entry name" value="Tetracyclin repressor-like, C-terminal domain"/>
    <property type="match status" value="1"/>
</dbReference>
<dbReference type="Gene3D" id="1.10.357.10">
    <property type="entry name" value="Tetracycline Repressor, domain 2"/>
    <property type="match status" value="1"/>
</dbReference>
<accession>A0ABP6X9M4</accession>
<dbReference type="EMBL" id="BAAAYR010000002">
    <property type="protein sequence ID" value="GAA3563721.1"/>
    <property type="molecule type" value="Genomic_DNA"/>
</dbReference>
<evidence type="ECO:0000256" key="2">
    <source>
        <dbReference type="ARBA" id="ARBA00023125"/>
    </source>
</evidence>
<sequence>MRSYHHGDLRAQLLARAAVLVARDGAEAFSLRAVAAELGVSHTAPRHHFGDRQGVFTALATEGYALLDEALAAAGPLGFREVGVAYVRFAVDHPGHFAVMHAPDLVHADDPGLVAAADRTNRRLRDGVATLSPGTPEQVAVRAAAAWALVHGLATLALSGALAHDHLVGDGPDDLRRLVLQATSLLDLRRDPDPDDPHEH</sequence>
<keyword evidence="3" id="KW-0804">Transcription</keyword>
<gene>
    <name evidence="6" type="ORF">GCM10022197_19100</name>
</gene>
<dbReference type="SUPFAM" id="SSF46689">
    <property type="entry name" value="Homeodomain-like"/>
    <property type="match status" value="1"/>
</dbReference>
<dbReference type="InterPro" id="IPR009057">
    <property type="entry name" value="Homeodomain-like_sf"/>
</dbReference>
<keyword evidence="2 4" id="KW-0238">DNA-binding</keyword>
<dbReference type="InterPro" id="IPR036271">
    <property type="entry name" value="Tet_transcr_reg_TetR-rel_C_sf"/>
</dbReference>
<organism evidence="6 7">
    <name type="scientific">Microlunatus spumicola</name>
    <dbReference type="NCBI Taxonomy" id="81499"/>
    <lineage>
        <taxon>Bacteria</taxon>
        <taxon>Bacillati</taxon>
        <taxon>Actinomycetota</taxon>
        <taxon>Actinomycetes</taxon>
        <taxon>Propionibacteriales</taxon>
        <taxon>Propionibacteriaceae</taxon>
        <taxon>Microlunatus</taxon>
    </lineage>
</organism>
<dbReference type="InterPro" id="IPR001647">
    <property type="entry name" value="HTH_TetR"/>
</dbReference>
<evidence type="ECO:0000256" key="3">
    <source>
        <dbReference type="ARBA" id="ARBA00023163"/>
    </source>
</evidence>
<dbReference type="Pfam" id="PF00440">
    <property type="entry name" value="TetR_N"/>
    <property type="match status" value="1"/>
</dbReference>
<dbReference type="InterPro" id="IPR025996">
    <property type="entry name" value="MT1864/Rv1816-like_C"/>
</dbReference>
<comment type="caution">
    <text evidence="6">The sequence shown here is derived from an EMBL/GenBank/DDBJ whole genome shotgun (WGS) entry which is preliminary data.</text>
</comment>
<evidence type="ECO:0000313" key="6">
    <source>
        <dbReference type="EMBL" id="GAA3563721.1"/>
    </source>
</evidence>
<evidence type="ECO:0000256" key="1">
    <source>
        <dbReference type="ARBA" id="ARBA00023015"/>
    </source>
</evidence>
<keyword evidence="7" id="KW-1185">Reference proteome</keyword>
<dbReference type="Proteomes" id="UP001500767">
    <property type="component" value="Unassembled WGS sequence"/>
</dbReference>
<keyword evidence="1" id="KW-0805">Transcription regulation</keyword>
<protein>
    <submittedName>
        <fullName evidence="6">TetR/AcrR family transcriptional regulator</fullName>
    </submittedName>
</protein>
<feature type="DNA-binding region" description="H-T-H motif" evidence="4">
    <location>
        <begin position="30"/>
        <end position="49"/>
    </location>
</feature>
<dbReference type="RefSeq" id="WP_204910876.1">
    <property type="nucleotide sequence ID" value="NZ_BAAAYR010000002.1"/>
</dbReference>